<protein>
    <submittedName>
        <fullName evidence="2">DUF4834 domain-containing protein</fullName>
    </submittedName>
</protein>
<comment type="caution">
    <text evidence="2">The sequence shown here is derived from an EMBL/GenBank/DDBJ whole genome shotgun (WGS) entry which is preliminary data.</text>
</comment>
<evidence type="ECO:0000313" key="3">
    <source>
        <dbReference type="Proteomes" id="UP000239590"/>
    </source>
</evidence>
<reference evidence="3" key="1">
    <citation type="submission" date="2018-02" db="EMBL/GenBank/DDBJ databases">
        <title>Genome sequencing of Solimonas sp. HR-BB.</title>
        <authorList>
            <person name="Lee Y."/>
            <person name="Jeon C.O."/>
        </authorList>
    </citation>
    <scope>NUCLEOTIDE SEQUENCE [LARGE SCALE GENOMIC DNA]</scope>
    <source>
        <strain evidence="3">HR-U</strain>
    </source>
</reference>
<sequence>MAIGFIFPRIVRWVFRLFLKDQFSRVEREFRQEKAQNRQREGKINVDYAPPQKEGYKGGDYIDYEEVKE</sequence>
<proteinExistence type="predicted"/>
<name>A0A2S7IKU1_9BACT</name>
<keyword evidence="3" id="KW-1185">Reference proteome</keyword>
<evidence type="ECO:0000313" key="2">
    <source>
        <dbReference type="EMBL" id="PQA58180.1"/>
    </source>
</evidence>
<organism evidence="2 3">
    <name type="scientific">Siphonobacter curvatus</name>
    <dbReference type="NCBI Taxonomy" id="2094562"/>
    <lineage>
        <taxon>Bacteria</taxon>
        <taxon>Pseudomonadati</taxon>
        <taxon>Bacteroidota</taxon>
        <taxon>Cytophagia</taxon>
        <taxon>Cytophagales</taxon>
        <taxon>Cytophagaceae</taxon>
        <taxon>Siphonobacter</taxon>
    </lineage>
</organism>
<feature type="compositionally biased region" description="Basic and acidic residues" evidence="1">
    <location>
        <begin position="34"/>
        <end position="44"/>
    </location>
</feature>
<accession>A0A2S7IKU1</accession>
<dbReference type="Proteomes" id="UP000239590">
    <property type="component" value="Unassembled WGS sequence"/>
</dbReference>
<feature type="region of interest" description="Disordered" evidence="1">
    <location>
        <begin position="34"/>
        <end position="59"/>
    </location>
</feature>
<dbReference type="EMBL" id="PTRA01000001">
    <property type="protein sequence ID" value="PQA58180.1"/>
    <property type="molecule type" value="Genomic_DNA"/>
</dbReference>
<gene>
    <name evidence="2" type="ORF">C5O19_00415</name>
</gene>
<dbReference type="AlphaFoldDB" id="A0A2S7IKU1"/>
<evidence type="ECO:0000256" key="1">
    <source>
        <dbReference type="SAM" id="MobiDB-lite"/>
    </source>
</evidence>